<dbReference type="AlphaFoldDB" id="A0A6P1TNW7"/>
<dbReference type="Gene3D" id="1.10.3720.10">
    <property type="entry name" value="MetI-like"/>
    <property type="match status" value="1"/>
</dbReference>
<dbReference type="Proteomes" id="UP000464314">
    <property type="component" value="Chromosome"/>
</dbReference>
<reference evidence="9 10" key="1">
    <citation type="submission" date="2020-01" db="EMBL/GenBank/DDBJ databases">
        <title>Genome analysis of Anaerocolumna sp. CBA3638.</title>
        <authorList>
            <person name="Kim J."/>
            <person name="Roh S.W."/>
        </authorList>
    </citation>
    <scope>NUCLEOTIDE SEQUENCE [LARGE SCALE GENOMIC DNA]</scope>
    <source>
        <strain evidence="9 10">CBA3638</strain>
    </source>
</reference>
<keyword evidence="10" id="KW-1185">Reference proteome</keyword>
<comment type="subcellular location">
    <subcellularLocation>
        <location evidence="1 7">Cell membrane</location>
        <topology evidence="1 7">Multi-pass membrane protein</topology>
    </subcellularLocation>
</comment>
<keyword evidence="6 7" id="KW-0472">Membrane</keyword>
<feature type="transmembrane region" description="Helical" evidence="7">
    <location>
        <begin position="23"/>
        <end position="41"/>
    </location>
</feature>
<dbReference type="InterPro" id="IPR000515">
    <property type="entry name" value="MetI-like"/>
</dbReference>
<feature type="domain" description="ABC transmembrane type-1" evidence="8">
    <location>
        <begin position="1"/>
        <end position="100"/>
    </location>
</feature>
<evidence type="ECO:0000313" key="9">
    <source>
        <dbReference type="EMBL" id="QHQ61078.1"/>
    </source>
</evidence>
<dbReference type="KEGG" id="anr:Ana3638_10110"/>
<evidence type="ECO:0000256" key="2">
    <source>
        <dbReference type="ARBA" id="ARBA00022448"/>
    </source>
</evidence>
<dbReference type="PROSITE" id="PS50928">
    <property type="entry name" value="ABC_TM1"/>
    <property type="match status" value="1"/>
</dbReference>
<evidence type="ECO:0000256" key="5">
    <source>
        <dbReference type="ARBA" id="ARBA00022989"/>
    </source>
</evidence>
<organism evidence="9 10">
    <name type="scientific">Anaerocolumna sedimenticola</name>
    <dbReference type="NCBI Taxonomy" id="2696063"/>
    <lineage>
        <taxon>Bacteria</taxon>
        <taxon>Bacillati</taxon>
        <taxon>Bacillota</taxon>
        <taxon>Clostridia</taxon>
        <taxon>Lachnospirales</taxon>
        <taxon>Lachnospiraceae</taxon>
        <taxon>Anaerocolumna</taxon>
    </lineage>
</organism>
<evidence type="ECO:0000313" key="10">
    <source>
        <dbReference type="Proteomes" id="UP000464314"/>
    </source>
</evidence>
<protein>
    <submittedName>
        <fullName evidence="9">ABC transporter permease subunit</fullName>
    </submittedName>
</protein>
<proteinExistence type="inferred from homology"/>
<dbReference type="CDD" id="cd06261">
    <property type="entry name" value="TM_PBP2"/>
    <property type="match status" value="1"/>
</dbReference>
<dbReference type="Pfam" id="PF00528">
    <property type="entry name" value="BPD_transp_1"/>
    <property type="match status" value="1"/>
</dbReference>
<evidence type="ECO:0000259" key="8">
    <source>
        <dbReference type="PROSITE" id="PS50928"/>
    </source>
</evidence>
<dbReference type="GO" id="GO:0055085">
    <property type="term" value="P:transmembrane transport"/>
    <property type="evidence" value="ECO:0007669"/>
    <property type="project" value="InterPro"/>
</dbReference>
<evidence type="ECO:0000256" key="1">
    <source>
        <dbReference type="ARBA" id="ARBA00004651"/>
    </source>
</evidence>
<keyword evidence="5 7" id="KW-1133">Transmembrane helix</keyword>
<dbReference type="GO" id="GO:0005886">
    <property type="term" value="C:plasma membrane"/>
    <property type="evidence" value="ECO:0007669"/>
    <property type="project" value="UniProtKB-SubCell"/>
</dbReference>
<dbReference type="EMBL" id="CP048000">
    <property type="protein sequence ID" value="QHQ61078.1"/>
    <property type="molecule type" value="Genomic_DNA"/>
</dbReference>
<evidence type="ECO:0000256" key="7">
    <source>
        <dbReference type="RuleBase" id="RU363032"/>
    </source>
</evidence>
<keyword evidence="2 7" id="KW-0813">Transport</keyword>
<sequence>MPDDLYDAGVVDGASKFTIYVRIFLPLMKTIIATLAILDVVNNWNDLLWPMIVLSKNELNTIQLGLIRYMSGASGQVHAGISTALSILSVLPLAMVFVFLQKYIVQSIASTGIKQ</sequence>
<feature type="transmembrane region" description="Helical" evidence="7">
    <location>
        <begin position="79"/>
        <end position="100"/>
    </location>
</feature>
<dbReference type="SUPFAM" id="SSF161098">
    <property type="entry name" value="MetI-like"/>
    <property type="match status" value="1"/>
</dbReference>
<evidence type="ECO:0000256" key="4">
    <source>
        <dbReference type="ARBA" id="ARBA00022692"/>
    </source>
</evidence>
<keyword evidence="4 7" id="KW-0812">Transmembrane</keyword>
<name>A0A6P1TNW7_9FIRM</name>
<dbReference type="PANTHER" id="PTHR43744">
    <property type="entry name" value="ABC TRANSPORTER PERMEASE PROTEIN MG189-RELATED-RELATED"/>
    <property type="match status" value="1"/>
</dbReference>
<comment type="similarity">
    <text evidence="7">Belongs to the binding-protein-dependent transport system permease family.</text>
</comment>
<gene>
    <name evidence="9" type="ORF">Ana3638_10110</name>
</gene>
<dbReference type="InterPro" id="IPR035906">
    <property type="entry name" value="MetI-like_sf"/>
</dbReference>
<accession>A0A6P1TNW7</accession>
<dbReference type="PANTHER" id="PTHR43744:SF8">
    <property type="entry name" value="SN-GLYCEROL-3-PHOSPHATE TRANSPORT SYSTEM PERMEASE PROTEIN UGPE"/>
    <property type="match status" value="1"/>
</dbReference>
<evidence type="ECO:0000256" key="6">
    <source>
        <dbReference type="ARBA" id="ARBA00023136"/>
    </source>
</evidence>
<evidence type="ECO:0000256" key="3">
    <source>
        <dbReference type="ARBA" id="ARBA00022475"/>
    </source>
</evidence>
<keyword evidence="3" id="KW-1003">Cell membrane</keyword>